<dbReference type="InterPro" id="IPR036378">
    <property type="entry name" value="FAS1_dom_sf"/>
</dbReference>
<evidence type="ECO:0000259" key="2">
    <source>
        <dbReference type="PROSITE" id="PS50213"/>
    </source>
</evidence>
<evidence type="ECO:0000256" key="1">
    <source>
        <dbReference type="SAM" id="SignalP"/>
    </source>
</evidence>
<dbReference type="InterPro" id="IPR000782">
    <property type="entry name" value="FAS1_domain"/>
</dbReference>
<evidence type="ECO:0000313" key="3">
    <source>
        <dbReference type="EMBL" id="RKP26185.1"/>
    </source>
</evidence>
<name>A0A4P9Z1I6_9FUNG</name>
<reference evidence="4" key="1">
    <citation type="journal article" date="2018" name="Nat. Microbiol.">
        <title>Leveraging single-cell genomics to expand the fungal tree of life.</title>
        <authorList>
            <person name="Ahrendt S.R."/>
            <person name="Quandt C.A."/>
            <person name="Ciobanu D."/>
            <person name="Clum A."/>
            <person name="Salamov A."/>
            <person name="Andreopoulos B."/>
            <person name="Cheng J.F."/>
            <person name="Woyke T."/>
            <person name="Pelin A."/>
            <person name="Henrissat B."/>
            <person name="Reynolds N.K."/>
            <person name="Benny G.L."/>
            <person name="Smith M.E."/>
            <person name="James T.Y."/>
            <person name="Grigoriev I.V."/>
        </authorList>
    </citation>
    <scope>NUCLEOTIDE SEQUENCE [LARGE SCALE GENOMIC DNA]</scope>
    <source>
        <strain evidence="4">Benny S71-1</strain>
    </source>
</reference>
<dbReference type="AlphaFoldDB" id="A0A4P9Z1I6"/>
<feature type="chain" id="PRO_5020643240" description="FAS1 domain-containing protein" evidence="1">
    <location>
        <begin position="20"/>
        <end position="208"/>
    </location>
</feature>
<gene>
    <name evidence="3" type="ORF">SYNPS1DRAFT_28110</name>
</gene>
<keyword evidence="4" id="KW-1185">Reference proteome</keyword>
<proteinExistence type="predicted"/>
<accession>A0A4P9Z1I6</accession>
<dbReference type="Gene3D" id="2.30.180.10">
    <property type="entry name" value="FAS1 domain"/>
    <property type="match status" value="1"/>
</dbReference>
<feature type="domain" description="FAS1" evidence="2">
    <location>
        <begin position="44"/>
        <end position="185"/>
    </location>
</feature>
<organism evidence="3 4">
    <name type="scientific">Syncephalis pseudoplumigaleata</name>
    <dbReference type="NCBI Taxonomy" id="1712513"/>
    <lineage>
        <taxon>Eukaryota</taxon>
        <taxon>Fungi</taxon>
        <taxon>Fungi incertae sedis</taxon>
        <taxon>Zoopagomycota</taxon>
        <taxon>Zoopagomycotina</taxon>
        <taxon>Zoopagomycetes</taxon>
        <taxon>Zoopagales</taxon>
        <taxon>Piptocephalidaceae</taxon>
        <taxon>Syncephalis</taxon>
    </lineage>
</organism>
<sequence>MRFDPLWMKVVAMLAVVAGHIDVDALPADPAATLSVKGASSRQTSAVVKAIGEELGASSFHAYLKKHYDDGRLRSILGNGPATVFVPNNDAARVFPWPAKRSDDPADVDMEIDIVRKHIVVGHQIDYRRMGSNEARPYRASTVDQYSAQLVVRNGKGGPSVNCARILGRPHQVEHTFIYLIDAVLPLSNGDFGINSTFDQCNPQLPNA</sequence>
<dbReference type="EMBL" id="KZ989491">
    <property type="protein sequence ID" value="RKP26185.1"/>
    <property type="molecule type" value="Genomic_DNA"/>
</dbReference>
<protein>
    <recommendedName>
        <fullName evidence="2">FAS1 domain-containing protein</fullName>
    </recommendedName>
</protein>
<dbReference type="OrthoDB" id="6409425at2759"/>
<keyword evidence="1" id="KW-0732">Signal</keyword>
<evidence type="ECO:0000313" key="4">
    <source>
        <dbReference type="Proteomes" id="UP000278143"/>
    </source>
</evidence>
<dbReference type="Pfam" id="PF02469">
    <property type="entry name" value="Fasciclin"/>
    <property type="match status" value="1"/>
</dbReference>
<dbReference type="Proteomes" id="UP000278143">
    <property type="component" value="Unassembled WGS sequence"/>
</dbReference>
<dbReference type="PROSITE" id="PS50213">
    <property type="entry name" value="FAS1"/>
    <property type="match status" value="1"/>
</dbReference>
<dbReference type="SUPFAM" id="SSF82153">
    <property type="entry name" value="FAS1 domain"/>
    <property type="match status" value="1"/>
</dbReference>
<feature type="signal peptide" evidence="1">
    <location>
        <begin position="1"/>
        <end position="19"/>
    </location>
</feature>